<accession>A0ABQ3KYR0</accession>
<evidence type="ECO:0000313" key="2">
    <source>
        <dbReference type="Proteomes" id="UP000659697"/>
    </source>
</evidence>
<dbReference type="EMBL" id="BNAO01000005">
    <property type="protein sequence ID" value="GHG71020.1"/>
    <property type="molecule type" value="Genomic_DNA"/>
</dbReference>
<dbReference type="Proteomes" id="UP000659697">
    <property type="component" value="Unassembled WGS sequence"/>
</dbReference>
<organism evidence="1 2">
    <name type="scientific">Alishewanella longhuensis</name>
    <dbReference type="NCBI Taxonomy" id="1091037"/>
    <lineage>
        <taxon>Bacteria</taxon>
        <taxon>Pseudomonadati</taxon>
        <taxon>Pseudomonadota</taxon>
        <taxon>Gammaproteobacteria</taxon>
        <taxon>Alteromonadales</taxon>
        <taxon>Alteromonadaceae</taxon>
        <taxon>Alishewanella</taxon>
    </lineage>
</organism>
<sequence length="62" mass="6837">MKRNALLALGVIVALSACTPKVEVALANEPININLNVKIQHEIYIRVDKQLDELFSDSSGLF</sequence>
<protein>
    <submittedName>
        <fullName evidence="1">YnbE family lipoprotein</fullName>
    </submittedName>
</protein>
<gene>
    <name evidence="1" type="ORF">GCM10010919_21970</name>
</gene>
<dbReference type="PROSITE" id="PS51257">
    <property type="entry name" value="PROKAR_LIPOPROTEIN"/>
    <property type="match status" value="1"/>
</dbReference>
<proteinExistence type="predicted"/>
<dbReference type="Pfam" id="PF13617">
    <property type="entry name" value="Lipoprotein_19"/>
    <property type="match status" value="1"/>
</dbReference>
<keyword evidence="1" id="KW-0449">Lipoprotein</keyword>
<reference evidence="2" key="1">
    <citation type="journal article" date="2019" name="Int. J. Syst. Evol. Microbiol.">
        <title>The Global Catalogue of Microorganisms (GCM) 10K type strain sequencing project: providing services to taxonomists for standard genome sequencing and annotation.</title>
        <authorList>
            <consortium name="The Broad Institute Genomics Platform"/>
            <consortium name="The Broad Institute Genome Sequencing Center for Infectious Disease"/>
            <person name="Wu L."/>
            <person name="Ma J."/>
        </authorList>
    </citation>
    <scope>NUCLEOTIDE SEQUENCE [LARGE SCALE GENOMIC DNA]</scope>
    <source>
        <strain evidence="2">CGMCC 1.7003</strain>
    </source>
</reference>
<dbReference type="RefSeq" id="WP_189433061.1">
    <property type="nucleotide sequence ID" value="NZ_BNAO01000005.1"/>
</dbReference>
<evidence type="ECO:0000313" key="1">
    <source>
        <dbReference type="EMBL" id="GHG71020.1"/>
    </source>
</evidence>
<dbReference type="InterPro" id="IPR025985">
    <property type="entry name" value="YnbE"/>
</dbReference>
<comment type="caution">
    <text evidence="1">The sequence shown here is derived from an EMBL/GenBank/DDBJ whole genome shotgun (WGS) entry which is preliminary data.</text>
</comment>
<name>A0ABQ3KYR0_9ALTE</name>
<keyword evidence="2" id="KW-1185">Reference proteome</keyword>